<dbReference type="STRING" id="181874.A0A409X4J9"/>
<dbReference type="SUPFAM" id="SSF81383">
    <property type="entry name" value="F-box domain"/>
    <property type="match status" value="1"/>
</dbReference>
<dbReference type="InterPro" id="IPR036047">
    <property type="entry name" value="F-box-like_dom_sf"/>
</dbReference>
<feature type="domain" description="F-box" evidence="1">
    <location>
        <begin position="1"/>
        <end position="42"/>
    </location>
</feature>
<sequence>MALPNETLHTIFAQLPPSTLAVLACVSYRFNAVAERILYSSISITDFLSGSSPHPLRTLWWAESMRRRPHLIEAIKKLHIRWQADPSVPPPHYLLGACDRLAEVVRHLVFLESLDLFMGPANLISNFPHPPGYFEPQMHAVERVLRDCRFPQLRSCALGAEWTKNGQPYTTTLIAFLASLSNLRHLKLSDLHSPVVLPPSVLPLLTSFRGSADAAASILPGRPVHYLALIGQDSDLNRDNLRLMTYGSVPLRYIDLSAMSARPNILKLVSTYLPTVESLRVKLALRHTLHYSFSGIRMLTGLSSVLTAFPLLTNLDLSPTGVAGVGRGNSGEERSLCEEWFRACPTLNRVIFPSQSEWVLESDSNLWVQYPNSVPSA</sequence>
<dbReference type="InParanoid" id="A0A409X4J9"/>
<name>A0A409X4J9_9AGAR</name>
<gene>
    <name evidence="2" type="ORF">CVT24_012829</name>
</gene>
<reference evidence="2 3" key="1">
    <citation type="journal article" date="2018" name="Evol. Lett.">
        <title>Horizontal gene cluster transfer increased hallucinogenic mushroom diversity.</title>
        <authorList>
            <person name="Reynolds H.T."/>
            <person name="Vijayakumar V."/>
            <person name="Gluck-Thaler E."/>
            <person name="Korotkin H.B."/>
            <person name="Matheny P.B."/>
            <person name="Slot J.C."/>
        </authorList>
    </citation>
    <scope>NUCLEOTIDE SEQUENCE [LARGE SCALE GENOMIC DNA]</scope>
    <source>
        <strain evidence="2 3">2629</strain>
    </source>
</reference>
<organism evidence="2 3">
    <name type="scientific">Panaeolus cyanescens</name>
    <dbReference type="NCBI Taxonomy" id="181874"/>
    <lineage>
        <taxon>Eukaryota</taxon>
        <taxon>Fungi</taxon>
        <taxon>Dikarya</taxon>
        <taxon>Basidiomycota</taxon>
        <taxon>Agaricomycotina</taxon>
        <taxon>Agaricomycetes</taxon>
        <taxon>Agaricomycetidae</taxon>
        <taxon>Agaricales</taxon>
        <taxon>Agaricineae</taxon>
        <taxon>Galeropsidaceae</taxon>
        <taxon>Panaeolus</taxon>
    </lineage>
</organism>
<comment type="caution">
    <text evidence="2">The sequence shown here is derived from an EMBL/GenBank/DDBJ whole genome shotgun (WGS) entry which is preliminary data.</text>
</comment>
<dbReference type="SUPFAM" id="SSF52047">
    <property type="entry name" value="RNI-like"/>
    <property type="match status" value="1"/>
</dbReference>
<dbReference type="OrthoDB" id="3247499at2759"/>
<dbReference type="InterPro" id="IPR032675">
    <property type="entry name" value="LRR_dom_sf"/>
</dbReference>
<evidence type="ECO:0000313" key="3">
    <source>
        <dbReference type="Proteomes" id="UP000284842"/>
    </source>
</evidence>
<dbReference type="Gene3D" id="3.80.10.10">
    <property type="entry name" value="Ribonuclease Inhibitor"/>
    <property type="match status" value="1"/>
</dbReference>
<dbReference type="Proteomes" id="UP000284842">
    <property type="component" value="Unassembled WGS sequence"/>
</dbReference>
<dbReference type="AlphaFoldDB" id="A0A409X4J9"/>
<proteinExistence type="predicted"/>
<dbReference type="EMBL" id="NHTK01004662">
    <property type="protein sequence ID" value="PPQ85660.1"/>
    <property type="molecule type" value="Genomic_DNA"/>
</dbReference>
<evidence type="ECO:0000259" key="1">
    <source>
        <dbReference type="PROSITE" id="PS50181"/>
    </source>
</evidence>
<dbReference type="Pfam" id="PF12937">
    <property type="entry name" value="F-box-like"/>
    <property type="match status" value="1"/>
</dbReference>
<accession>A0A409X4J9</accession>
<dbReference type="InterPro" id="IPR001810">
    <property type="entry name" value="F-box_dom"/>
</dbReference>
<dbReference type="PROSITE" id="PS50181">
    <property type="entry name" value="FBOX"/>
    <property type="match status" value="1"/>
</dbReference>
<protein>
    <recommendedName>
        <fullName evidence="1">F-box domain-containing protein</fullName>
    </recommendedName>
</protein>
<evidence type="ECO:0000313" key="2">
    <source>
        <dbReference type="EMBL" id="PPQ85660.1"/>
    </source>
</evidence>
<keyword evidence="3" id="KW-1185">Reference proteome</keyword>